<gene>
    <name evidence="2" type="ORF">UY76_C0009G0016</name>
</gene>
<organism evidence="2 3">
    <name type="scientific">Candidatus Uhrbacteria bacterium GW2011_GWA2_52_8d</name>
    <dbReference type="NCBI Taxonomy" id="1618979"/>
    <lineage>
        <taxon>Bacteria</taxon>
        <taxon>Candidatus Uhriibacteriota</taxon>
    </lineage>
</organism>
<evidence type="ECO:0000313" key="3">
    <source>
        <dbReference type="Proteomes" id="UP000034054"/>
    </source>
</evidence>
<dbReference type="InterPro" id="IPR025500">
    <property type="entry name" value="DUF4390"/>
</dbReference>
<dbReference type="Proteomes" id="UP000034054">
    <property type="component" value="Unassembled WGS sequence"/>
</dbReference>
<comment type="caution">
    <text evidence="2">The sequence shown here is derived from an EMBL/GenBank/DDBJ whole genome shotgun (WGS) entry which is preliminary data.</text>
</comment>
<dbReference type="AlphaFoldDB" id="A0A0G1XQI4"/>
<proteinExistence type="predicted"/>
<dbReference type="EMBL" id="LCRH01000009">
    <property type="protein sequence ID" value="KKW33110.1"/>
    <property type="molecule type" value="Genomic_DNA"/>
</dbReference>
<keyword evidence="1" id="KW-0732">Signal</keyword>
<evidence type="ECO:0000313" key="2">
    <source>
        <dbReference type="EMBL" id="KKW33110.1"/>
    </source>
</evidence>
<feature type="signal peptide" evidence="1">
    <location>
        <begin position="1"/>
        <end position="20"/>
    </location>
</feature>
<feature type="chain" id="PRO_5002540846" description="DUF4390 domain-containing protein" evidence="1">
    <location>
        <begin position="21"/>
        <end position="184"/>
    </location>
</feature>
<dbReference type="Pfam" id="PF14334">
    <property type="entry name" value="DUF4390"/>
    <property type="match status" value="1"/>
</dbReference>
<evidence type="ECO:0008006" key="4">
    <source>
        <dbReference type="Google" id="ProtNLM"/>
    </source>
</evidence>
<accession>A0A0G1XQI4</accession>
<reference evidence="2 3" key="1">
    <citation type="journal article" date="2015" name="Nature">
        <title>rRNA introns, odd ribosomes, and small enigmatic genomes across a large radiation of phyla.</title>
        <authorList>
            <person name="Brown C.T."/>
            <person name="Hug L.A."/>
            <person name="Thomas B.C."/>
            <person name="Sharon I."/>
            <person name="Castelle C.J."/>
            <person name="Singh A."/>
            <person name="Wilkins M.J."/>
            <person name="Williams K.H."/>
            <person name="Banfield J.F."/>
        </authorList>
    </citation>
    <scope>NUCLEOTIDE SEQUENCE [LARGE SCALE GENOMIC DNA]</scope>
</reference>
<sequence length="184" mass="21346">MQRLTAIILLVSLISSPTPAFSEQARIKNTLITNDKKDLTIYFYVDGSFIPKIEEAIQSGIPTTFIFRIQLYNKTGDTLGPQIKSRKISHTIKYDALRKDYTIIASEKKETVVTQDFKKAKELMARVDAFPLVHLDNLQKDTQYSLQIKAELDTIKLPPPLNYLFFFASYWDFETEWETVEFTY</sequence>
<protein>
    <recommendedName>
        <fullName evidence="4">DUF4390 domain-containing protein</fullName>
    </recommendedName>
</protein>
<name>A0A0G1XQI4_9BACT</name>
<evidence type="ECO:0000256" key="1">
    <source>
        <dbReference type="SAM" id="SignalP"/>
    </source>
</evidence>